<comment type="similarity">
    <text evidence="2">Belongs to the RRP1 family.</text>
</comment>
<dbReference type="PANTHER" id="PTHR13026">
    <property type="entry name" value="NNP-1 PROTEIN NOVEL NUCLEAR PROTEIN 1 NOP52"/>
    <property type="match status" value="1"/>
</dbReference>
<dbReference type="GO" id="GO:0006364">
    <property type="term" value="P:rRNA processing"/>
    <property type="evidence" value="ECO:0007669"/>
    <property type="project" value="UniProtKB-KW"/>
</dbReference>
<organism evidence="5 6">
    <name type="scientific">Hypsibius exemplaris</name>
    <name type="common">Freshwater tardigrade</name>
    <dbReference type="NCBI Taxonomy" id="2072580"/>
    <lineage>
        <taxon>Eukaryota</taxon>
        <taxon>Metazoa</taxon>
        <taxon>Ecdysozoa</taxon>
        <taxon>Tardigrada</taxon>
        <taxon>Eutardigrada</taxon>
        <taxon>Parachela</taxon>
        <taxon>Hypsibioidea</taxon>
        <taxon>Hypsibiidae</taxon>
        <taxon>Hypsibius</taxon>
    </lineage>
</organism>
<dbReference type="PANTHER" id="PTHR13026:SF0">
    <property type="entry name" value="RIBOSOMAL RNA PROCESSING 1B"/>
    <property type="match status" value="1"/>
</dbReference>
<gene>
    <name evidence="5" type="ORF">BV898_09660</name>
</gene>
<evidence type="ECO:0000313" key="5">
    <source>
        <dbReference type="EMBL" id="OQV16176.1"/>
    </source>
</evidence>
<protein>
    <submittedName>
        <fullName evidence="5">Ribosomal RNA processing protein 1-like protein A</fullName>
    </submittedName>
</protein>
<dbReference type="InterPro" id="IPR010301">
    <property type="entry name" value="RRP1"/>
</dbReference>
<name>A0A1W0WLU1_HYPEX</name>
<comment type="subcellular location">
    <subcellularLocation>
        <location evidence="1">Nucleus</location>
    </subcellularLocation>
</comment>
<dbReference type="Proteomes" id="UP000192578">
    <property type="component" value="Unassembled WGS sequence"/>
</dbReference>
<keyword evidence="3" id="KW-0698">rRNA processing</keyword>
<accession>A0A1W0WLU1</accession>
<dbReference type="Pfam" id="PF05997">
    <property type="entry name" value="Nop52"/>
    <property type="match status" value="1"/>
</dbReference>
<dbReference type="GO" id="GO:0005634">
    <property type="term" value="C:nucleus"/>
    <property type="evidence" value="ECO:0007669"/>
    <property type="project" value="UniProtKB-SubCell"/>
</dbReference>
<evidence type="ECO:0000256" key="1">
    <source>
        <dbReference type="ARBA" id="ARBA00004123"/>
    </source>
</evidence>
<comment type="caution">
    <text evidence="5">The sequence shown here is derived from an EMBL/GenBank/DDBJ whole genome shotgun (WGS) entry which is preliminary data.</text>
</comment>
<evidence type="ECO:0000256" key="2">
    <source>
        <dbReference type="ARBA" id="ARBA00006374"/>
    </source>
</evidence>
<evidence type="ECO:0000256" key="4">
    <source>
        <dbReference type="ARBA" id="ARBA00023242"/>
    </source>
</evidence>
<reference evidence="6" key="1">
    <citation type="submission" date="2017-01" db="EMBL/GenBank/DDBJ databases">
        <title>Comparative genomics of anhydrobiosis in the tardigrade Hypsibius dujardini.</title>
        <authorList>
            <person name="Yoshida Y."/>
            <person name="Koutsovoulos G."/>
            <person name="Laetsch D."/>
            <person name="Stevens L."/>
            <person name="Kumar S."/>
            <person name="Horikawa D."/>
            <person name="Ishino K."/>
            <person name="Komine S."/>
            <person name="Tomita M."/>
            <person name="Blaxter M."/>
            <person name="Arakawa K."/>
        </authorList>
    </citation>
    <scope>NUCLEOTIDE SEQUENCE [LARGE SCALE GENOMIC DNA]</scope>
    <source>
        <strain evidence="6">Z151</strain>
    </source>
</reference>
<proteinExistence type="inferred from homology"/>
<dbReference type="EMBL" id="MTYJ01000077">
    <property type="protein sequence ID" value="OQV16176.1"/>
    <property type="molecule type" value="Genomic_DNA"/>
</dbReference>
<dbReference type="AlphaFoldDB" id="A0A1W0WLU1"/>
<sequence length="326" mass="37386">MVMEEPSTDLSAVQLEIEFAKKLAVNDKMQRDKAMRHLWRWLRAESEGGKKFSQKDLSLIWKGLYYCMWMCDKPKVQDELASNMVKLSDCFASQTSSTLNFFDTFFQMFTREYPRLDKFRIDKFLTLTRRMLHRTLVWLHSKDWSEKSVKDLFARLQLHIFSGDNLACPEGLQGYISEIFLQEFTKVLTETDNLKSTVDLTPVFMAVIDALNKSNTPFLRQVLTKNIFQCIRNHSDIIRRVNTAVLAAYALELGKEPKCLVKNRRALYNIFNYFSTLKVRIETIEGEQPDVIAAEVSDAGEAIADDAGEAIADDAGEAIADDADSE</sequence>
<keyword evidence="6" id="KW-1185">Reference proteome</keyword>
<keyword evidence="4" id="KW-0539">Nucleus</keyword>
<evidence type="ECO:0000313" key="6">
    <source>
        <dbReference type="Proteomes" id="UP000192578"/>
    </source>
</evidence>
<dbReference type="GO" id="GO:0030688">
    <property type="term" value="C:preribosome, small subunit precursor"/>
    <property type="evidence" value="ECO:0007669"/>
    <property type="project" value="InterPro"/>
</dbReference>
<evidence type="ECO:0000256" key="3">
    <source>
        <dbReference type="ARBA" id="ARBA00022552"/>
    </source>
</evidence>
<dbReference type="OrthoDB" id="2019504at2759"/>